<evidence type="ECO:0000313" key="4">
    <source>
        <dbReference type="EMBL" id="KAA2258588.1"/>
    </source>
</evidence>
<name>A0A5B2X5D9_9PSEU</name>
<feature type="transmembrane region" description="Helical" evidence="2">
    <location>
        <begin position="77"/>
        <end position="99"/>
    </location>
</feature>
<feature type="region of interest" description="Disordered" evidence="1">
    <location>
        <begin position="314"/>
        <end position="341"/>
    </location>
</feature>
<organism evidence="4 5">
    <name type="scientific">Solihabitans fulvus</name>
    <dbReference type="NCBI Taxonomy" id="1892852"/>
    <lineage>
        <taxon>Bacteria</taxon>
        <taxon>Bacillati</taxon>
        <taxon>Actinomycetota</taxon>
        <taxon>Actinomycetes</taxon>
        <taxon>Pseudonocardiales</taxon>
        <taxon>Pseudonocardiaceae</taxon>
        <taxon>Solihabitans</taxon>
    </lineage>
</organism>
<evidence type="ECO:0000313" key="5">
    <source>
        <dbReference type="Proteomes" id="UP000323454"/>
    </source>
</evidence>
<reference evidence="4 5" key="1">
    <citation type="submission" date="2019-09" db="EMBL/GenBank/DDBJ databases">
        <title>Goodfellowia gen. nov., a new genus of the Pseudonocardineae related to Actinoalloteichus, containing Goodfellowia coeruleoviolacea gen. nov., comb. nov. gen. nov., comb. nov.</title>
        <authorList>
            <person name="Labeda D."/>
        </authorList>
    </citation>
    <scope>NUCLEOTIDE SEQUENCE [LARGE SCALE GENOMIC DNA]</scope>
    <source>
        <strain evidence="4 5">AN110305</strain>
    </source>
</reference>
<evidence type="ECO:0000259" key="3">
    <source>
        <dbReference type="Pfam" id="PF26056"/>
    </source>
</evidence>
<proteinExistence type="predicted"/>
<feature type="domain" description="DUF8017" evidence="3">
    <location>
        <begin position="149"/>
        <end position="338"/>
    </location>
</feature>
<keyword evidence="2" id="KW-0812">Transmembrane</keyword>
<evidence type="ECO:0000256" key="1">
    <source>
        <dbReference type="SAM" id="MobiDB-lite"/>
    </source>
</evidence>
<dbReference type="OrthoDB" id="3697544at2"/>
<comment type="caution">
    <text evidence="4">The sequence shown here is derived from an EMBL/GenBank/DDBJ whole genome shotgun (WGS) entry which is preliminary data.</text>
</comment>
<dbReference type="Proteomes" id="UP000323454">
    <property type="component" value="Unassembled WGS sequence"/>
</dbReference>
<feature type="region of interest" description="Disordered" evidence="1">
    <location>
        <begin position="106"/>
        <end position="141"/>
    </location>
</feature>
<reference evidence="4 5" key="2">
    <citation type="submission" date="2019-09" db="EMBL/GenBank/DDBJ databases">
        <authorList>
            <person name="Jin C."/>
        </authorList>
    </citation>
    <scope>NUCLEOTIDE SEQUENCE [LARGE SCALE GENOMIC DNA]</scope>
    <source>
        <strain evidence="4 5">AN110305</strain>
    </source>
</reference>
<evidence type="ECO:0000256" key="2">
    <source>
        <dbReference type="SAM" id="Phobius"/>
    </source>
</evidence>
<dbReference type="AlphaFoldDB" id="A0A5B2X5D9"/>
<dbReference type="InterPro" id="IPR058330">
    <property type="entry name" value="DUF8017"/>
</dbReference>
<sequence length="341" mass="35142">MTYPGDGHNGWGGQSGQGDWGQQPNEPYGYPASGEHPTAGGYPATGGFPQQSAGYGGLGVFSPDPEPEPPRKSKRSLWIALSALGVALVVGAVVVIVVLNNKNTDQPVAQSSSSATAPASRPNTDASTDQSSAPTAPSASTGKQLVDVAPVVPGWTVVATPATELAYDIPSGWVSRAGGKIKIDSMQSVSMIGVSEYGNYNCQGSGYGRSGAAVVRVPTGDPTTVANAWAKALGEQFYQVGGAKIDLKLGAPKPIKRQFQDPRNSIDKQIDGVEVDAIITTTGNQCLATKGEVKIVVLTTNQDLVVFMDNGDLEGGPATPAPTTEADLQKIADSARPVPVK</sequence>
<accession>A0A5B2X5D9</accession>
<dbReference type="RefSeq" id="WP_149851585.1">
    <property type="nucleotide sequence ID" value="NZ_VUOB01000041.1"/>
</dbReference>
<feature type="region of interest" description="Disordered" evidence="1">
    <location>
        <begin position="1"/>
        <end position="72"/>
    </location>
</feature>
<feature type="compositionally biased region" description="Gly residues" evidence="1">
    <location>
        <begin position="7"/>
        <end position="19"/>
    </location>
</feature>
<dbReference type="EMBL" id="VUOB01000041">
    <property type="protein sequence ID" value="KAA2258588.1"/>
    <property type="molecule type" value="Genomic_DNA"/>
</dbReference>
<keyword evidence="2" id="KW-0472">Membrane</keyword>
<dbReference type="Pfam" id="PF26056">
    <property type="entry name" value="DUF8017"/>
    <property type="match status" value="1"/>
</dbReference>
<feature type="compositionally biased region" description="Low complexity" evidence="1">
    <location>
        <begin position="109"/>
        <end position="141"/>
    </location>
</feature>
<protein>
    <recommendedName>
        <fullName evidence="3">DUF8017 domain-containing protein</fullName>
    </recommendedName>
</protein>
<keyword evidence="2" id="KW-1133">Transmembrane helix</keyword>
<gene>
    <name evidence="4" type="ORF">F0L68_22300</name>
</gene>
<keyword evidence="5" id="KW-1185">Reference proteome</keyword>